<name>A0AAV7GSH4_DENCH</name>
<dbReference type="Proteomes" id="UP000775213">
    <property type="component" value="Unassembled WGS sequence"/>
</dbReference>
<keyword evidence="3" id="KW-1185">Reference proteome</keyword>
<comment type="caution">
    <text evidence="2">The sequence shown here is derived from an EMBL/GenBank/DDBJ whole genome shotgun (WGS) entry which is preliminary data.</text>
</comment>
<accession>A0AAV7GSH4</accession>
<proteinExistence type="predicted"/>
<feature type="compositionally biased region" description="Polar residues" evidence="1">
    <location>
        <begin position="152"/>
        <end position="162"/>
    </location>
</feature>
<evidence type="ECO:0000313" key="3">
    <source>
        <dbReference type="Proteomes" id="UP000775213"/>
    </source>
</evidence>
<evidence type="ECO:0000313" key="2">
    <source>
        <dbReference type="EMBL" id="KAH0464835.1"/>
    </source>
</evidence>
<feature type="region of interest" description="Disordered" evidence="1">
    <location>
        <begin position="1"/>
        <end position="34"/>
    </location>
</feature>
<protein>
    <submittedName>
        <fullName evidence="2">Uncharacterized protein</fullName>
    </submittedName>
</protein>
<dbReference type="EMBL" id="JAGFBR010000006">
    <property type="protein sequence ID" value="KAH0464835.1"/>
    <property type="molecule type" value="Genomic_DNA"/>
</dbReference>
<reference evidence="2 3" key="1">
    <citation type="journal article" date="2021" name="Hortic Res">
        <title>Chromosome-scale assembly of the Dendrobium chrysotoxum genome enhances the understanding of orchid evolution.</title>
        <authorList>
            <person name="Zhang Y."/>
            <person name="Zhang G.Q."/>
            <person name="Zhang D."/>
            <person name="Liu X.D."/>
            <person name="Xu X.Y."/>
            <person name="Sun W.H."/>
            <person name="Yu X."/>
            <person name="Zhu X."/>
            <person name="Wang Z.W."/>
            <person name="Zhao X."/>
            <person name="Zhong W.Y."/>
            <person name="Chen H."/>
            <person name="Yin W.L."/>
            <person name="Huang T."/>
            <person name="Niu S.C."/>
            <person name="Liu Z.J."/>
        </authorList>
    </citation>
    <scope>NUCLEOTIDE SEQUENCE [LARGE SCALE GENOMIC DNA]</scope>
    <source>
        <strain evidence="2">Lindl</strain>
    </source>
</reference>
<sequence length="256" mass="28817">MTGDHHPPIDPMTKGDSRPAAQNDVKVPKRSDQACLPPPGYMTISESSLQARLRFPPPLELIDISTTCEGLTEKWGRMKDLPVPLYIEEEDIRRILNIPNVEHLLFKIHYLTKYIEEEFLFKVMLLIQARKSEAKMLKKSSKVQEPPAPSSKVLSKQKSNDPQALLKKKKLERISISINQVPPYSSSAKLHVPGDVLKHQCLGRRKTDDLHKAKVKIDGLTTSQASEDLSLDLDGAEIESELRMAFSSDDESVDVE</sequence>
<feature type="region of interest" description="Disordered" evidence="1">
    <location>
        <begin position="138"/>
        <end position="162"/>
    </location>
</feature>
<organism evidence="2 3">
    <name type="scientific">Dendrobium chrysotoxum</name>
    <name type="common">Orchid</name>
    <dbReference type="NCBI Taxonomy" id="161865"/>
    <lineage>
        <taxon>Eukaryota</taxon>
        <taxon>Viridiplantae</taxon>
        <taxon>Streptophyta</taxon>
        <taxon>Embryophyta</taxon>
        <taxon>Tracheophyta</taxon>
        <taxon>Spermatophyta</taxon>
        <taxon>Magnoliopsida</taxon>
        <taxon>Liliopsida</taxon>
        <taxon>Asparagales</taxon>
        <taxon>Orchidaceae</taxon>
        <taxon>Epidendroideae</taxon>
        <taxon>Malaxideae</taxon>
        <taxon>Dendrobiinae</taxon>
        <taxon>Dendrobium</taxon>
    </lineage>
</organism>
<gene>
    <name evidence="2" type="ORF">IEQ34_004938</name>
</gene>
<evidence type="ECO:0000256" key="1">
    <source>
        <dbReference type="SAM" id="MobiDB-lite"/>
    </source>
</evidence>
<feature type="compositionally biased region" description="Basic and acidic residues" evidence="1">
    <location>
        <begin position="1"/>
        <end position="17"/>
    </location>
</feature>
<dbReference type="AlphaFoldDB" id="A0AAV7GSH4"/>